<name>A0A9Q3BN26_9BASI</name>
<evidence type="ECO:0000256" key="1">
    <source>
        <dbReference type="SAM" id="MobiDB-lite"/>
    </source>
</evidence>
<accession>A0A9Q3BN26</accession>
<feature type="compositionally biased region" description="Polar residues" evidence="1">
    <location>
        <begin position="77"/>
        <end position="96"/>
    </location>
</feature>
<protein>
    <submittedName>
        <fullName evidence="2">Uncharacterized protein</fullName>
    </submittedName>
</protein>
<sequence>MLLLCIPIRDIQRSTNVRGSISTGERPIYSSSEVPICRINNQGIVKRIRRIANLPTDPDGEEVQVLYHKINQLCNSSPSHQASGTFQSQITPSTPRNFHPRLAAVLSSFHQSSPHPSTARPPALGSPMR</sequence>
<comment type="caution">
    <text evidence="2">The sequence shown here is derived from an EMBL/GenBank/DDBJ whole genome shotgun (WGS) entry which is preliminary data.</text>
</comment>
<keyword evidence="3" id="KW-1185">Reference proteome</keyword>
<feature type="region of interest" description="Disordered" evidence="1">
    <location>
        <begin position="77"/>
        <end position="129"/>
    </location>
</feature>
<organism evidence="2 3">
    <name type="scientific">Austropuccinia psidii MF-1</name>
    <dbReference type="NCBI Taxonomy" id="1389203"/>
    <lineage>
        <taxon>Eukaryota</taxon>
        <taxon>Fungi</taxon>
        <taxon>Dikarya</taxon>
        <taxon>Basidiomycota</taxon>
        <taxon>Pucciniomycotina</taxon>
        <taxon>Pucciniomycetes</taxon>
        <taxon>Pucciniales</taxon>
        <taxon>Sphaerophragmiaceae</taxon>
        <taxon>Austropuccinia</taxon>
    </lineage>
</organism>
<evidence type="ECO:0000313" key="2">
    <source>
        <dbReference type="EMBL" id="MBW0467841.1"/>
    </source>
</evidence>
<dbReference type="AlphaFoldDB" id="A0A9Q3BN26"/>
<reference evidence="2" key="1">
    <citation type="submission" date="2021-03" db="EMBL/GenBank/DDBJ databases">
        <title>Draft genome sequence of rust myrtle Austropuccinia psidii MF-1, a brazilian biotype.</title>
        <authorList>
            <person name="Quecine M.C."/>
            <person name="Pachon D.M.R."/>
            <person name="Bonatelli M.L."/>
            <person name="Correr F.H."/>
            <person name="Franceschini L.M."/>
            <person name="Leite T.F."/>
            <person name="Margarido G.R.A."/>
            <person name="Almeida C.A."/>
            <person name="Ferrarezi J.A."/>
            <person name="Labate C.A."/>
        </authorList>
    </citation>
    <scope>NUCLEOTIDE SEQUENCE</scope>
    <source>
        <strain evidence="2">MF-1</strain>
    </source>
</reference>
<dbReference type="Proteomes" id="UP000765509">
    <property type="component" value="Unassembled WGS sequence"/>
</dbReference>
<evidence type="ECO:0000313" key="3">
    <source>
        <dbReference type="Proteomes" id="UP000765509"/>
    </source>
</evidence>
<gene>
    <name evidence="2" type="ORF">O181_007556</name>
</gene>
<dbReference type="EMBL" id="AVOT02001696">
    <property type="protein sequence ID" value="MBW0467841.1"/>
    <property type="molecule type" value="Genomic_DNA"/>
</dbReference>
<proteinExistence type="predicted"/>